<dbReference type="KEGG" id="vg:65066705"/>
<dbReference type="RefSeq" id="YP_010077789.1">
    <property type="nucleotide sequence ID" value="NC_054952.1"/>
</dbReference>
<organism evidence="1 2">
    <name type="scientific">Stenotrophomonas phage IME-SM1</name>
    <dbReference type="NCBI Taxonomy" id="1654717"/>
    <lineage>
        <taxon>Viruses</taxon>
        <taxon>Duplodnaviria</taxon>
        <taxon>Heunggongvirae</taxon>
        <taxon>Uroviricota</taxon>
        <taxon>Caudoviricetes</taxon>
        <taxon>Menderavirus</taxon>
        <taxon>Menderavirus IMESM1</taxon>
    </lineage>
</organism>
<keyword evidence="2" id="KW-1185">Reference proteome</keyword>
<sequence length="191" mass="22771">MAWWNDSSQVYVTISGDDPDWMNQLCCALVYIEGVKIREVNWRVAKELNARLENQKRSWLTRWMYETDTSPEALEKWKTTYDSMGQNFYSVETYEKYHKYEEIRAIEEMVNSCIQGRAEFKVPIKLHRIITQWAAAEAKDPYEDDPLEQLLKRWREIGETHGVREFTGNDHFLFANELRVAMTKARHPNVR</sequence>
<evidence type="ECO:0000313" key="2">
    <source>
        <dbReference type="Proteomes" id="UP000224291"/>
    </source>
</evidence>
<proteinExistence type="predicted"/>
<dbReference type="Proteomes" id="UP000224291">
    <property type="component" value="Segment"/>
</dbReference>
<reference evidence="1 2" key="1">
    <citation type="submission" date="2015-05" db="EMBL/GenBank/DDBJ databases">
        <authorList>
            <person name="Liu X."/>
            <person name="Tong Y."/>
            <person name="Huang Y."/>
            <person name="Fan H."/>
            <person name="An X."/>
            <person name="Mi Z."/>
            <person name="Zhang Z."/>
        </authorList>
    </citation>
    <scope>NUCLEOTIDE SEQUENCE [LARGE SCALE GENOMIC DNA]</scope>
</reference>
<dbReference type="EMBL" id="KR560069">
    <property type="protein sequence ID" value="AKO61596.1"/>
    <property type="molecule type" value="Genomic_DNA"/>
</dbReference>
<name>A0A0H4ISA3_9CAUD</name>
<protein>
    <submittedName>
        <fullName evidence="1">Uncharacterized protein</fullName>
    </submittedName>
</protein>
<accession>A0A0H4ISA3</accession>
<dbReference type="GeneID" id="65066705"/>
<evidence type="ECO:0000313" key="1">
    <source>
        <dbReference type="EMBL" id="AKO61596.1"/>
    </source>
</evidence>